<evidence type="ECO:0000256" key="1">
    <source>
        <dbReference type="ARBA" id="ARBA00004123"/>
    </source>
</evidence>
<evidence type="ECO:0000256" key="2">
    <source>
        <dbReference type="ARBA" id="ARBA00010916"/>
    </source>
</evidence>
<feature type="compositionally biased region" description="Low complexity" evidence="11">
    <location>
        <begin position="102"/>
        <end position="119"/>
    </location>
</feature>
<evidence type="ECO:0000256" key="7">
    <source>
        <dbReference type="ARBA" id="ARBA00023163"/>
    </source>
</evidence>
<dbReference type="OrthoDB" id="440324at2759"/>
<keyword evidence="8 9" id="KW-0539">Nucleus</keyword>
<feature type="coiled-coil region" evidence="10">
    <location>
        <begin position="4"/>
        <end position="31"/>
    </location>
</feature>
<keyword evidence="4 9" id="KW-0156">Chromatin regulator</keyword>
<evidence type="ECO:0000313" key="12">
    <source>
        <dbReference type="EMBL" id="KAF2187788.1"/>
    </source>
</evidence>
<organism evidence="12 13">
    <name type="scientific">Zopfia rhizophila CBS 207.26</name>
    <dbReference type="NCBI Taxonomy" id="1314779"/>
    <lineage>
        <taxon>Eukaryota</taxon>
        <taxon>Fungi</taxon>
        <taxon>Dikarya</taxon>
        <taxon>Ascomycota</taxon>
        <taxon>Pezizomycotina</taxon>
        <taxon>Dothideomycetes</taxon>
        <taxon>Dothideomycetes incertae sedis</taxon>
        <taxon>Zopfiaceae</taxon>
        <taxon>Zopfia</taxon>
    </lineage>
</organism>
<gene>
    <name evidence="12" type="ORF">K469DRAFT_568584</name>
</gene>
<comment type="subunit">
    <text evidence="9">Component of the NuA4 histone acetyltransferase complex.</text>
</comment>
<sequence>MPYYEKLRRDLREALQKKRILDSNLVQIEENILRVETSYLEETSAGNIIKGFDNYIKGATTSSTAGSGPGTVTRRKAAINDADRIFSRSSASFMREASTPGSTQTTPSHAPTPTSSFPTRESSQPTSNGTNKAAVASKKKKAADKDDEDIDGKPAKRGKITYGRD</sequence>
<accession>A0A6A6EB78</accession>
<dbReference type="EMBL" id="ML994626">
    <property type="protein sequence ID" value="KAF2187788.1"/>
    <property type="molecule type" value="Genomic_DNA"/>
</dbReference>
<keyword evidence="5 9" id="KW-0805">Transcription regulation</keyword>
<protein>
    <recommendedName>
        <fullName evidence="3 9">Chromatin modification-related protein EAF6</fullName>
    </recommendedName>
</protein>
<dbReference type="AlphaFoldDB" id="A0A6A6EB78"/>
<dbReference type="GO" id="GO:0035267">
    <property type="term" value="C:NuA4 histone acetyltransferase complex"/>
    <property type="evidence" value="ECO:0007669"/>
    <property type="project" value="UniProtKB-UniRule"/>
</dbReference>
<keyword evidence="9" id="KW-0234">DNA repair</keyword>
<keyword evidence="13" id="KW-1185">Reference proteome</keyword>
<dbReference type="GO" id="GO:0005634">
    <property type="term" value="C:nucleus"/>
    <property type="evidence" value="ECO:0007669"/>
    <property type="project" value="UniProtKB-SubCell"/>
</dbReference>
<keyword evidence="9" id="KW-0227">DNA damage</keyword>
<evidence type="ECO:0000256" key="8">
    <source>
        <dbReference type="ARBA" id="ARBA00023242"/>
    </source>
</evidence>
<evidence type="ECO:0000256" key="10">
    <source>
        <dbReference type="SAM" id="Coils"/>
    </source>
</evidence>
<dbReference type="InterPro" id="IPR015418">
    <property type="entry name" value="Eaf6"/>
</dbReference>
<evidence type="ECO:0000256" key="9">
    <source>
        <dbReference type="RuleBase" id="RU368022"/>
    </source>
</evidence>
<dbReference type="Proteomes" id="UP000800200">
    <property type="component" value="Unassembled WGS sequence"/>
</dbReference>
<evidence type="ECO:0000256" key="3">
    <source>
        <dbReference type="ARBA" id="ARBA00018504"/>
    </source>
</evidence>
<evidence type="ECO:0000256" key="11">
    <source>
        <dbReference type="SAM" id="MobiDB-lite"/>
    </source>
</evidence>
<evidence type="ECO:0000313" key="13">
    <source>
        <dbReference type="Proteomes" id="UP000800200"/>
    </source>
</evidence>
<evidence type="ECO:0000256" key="5">
    <source>
        <dbReference type="ARBA" id="ARBA00023015"/>
    </source>
</evidence>
<evidence type="ECO:0000256" key="6">
    <source>
        <dbReference type="ARBA" id="ARBA00023054"/>
    </source>
</evidence>
<dbReference type="GO" id="GO:0006281">
    <property type="term" value="P:DNA repair"/>
    <property type="evidence" value="ECO:0007669"/>
    <property type="project" value="UniProtKB-UniRule"/>
</dbReference>
<keyword evidence="7 9" id="KW-0804">Transcription</keyword>
<dbReference type="PANTHER" id="PTHR13476">
    <property type="entry name" value="CHROMATIN MODIFICATION-RELATED PROTEIN MEAF6"/>
    <property type="match status" value="1"/>
</dbReference>
<keyword evidence="6 10" id="KW-0175">Coiled coil</keyword>
<reference evidence="12" key="1">
    <citation type="journal article" date="2020" name="Stud. Mycol.">
        <title>101 Dothideomycetes genomes: a test case for predicting lifestyles and emergence of pathogens.</title>
        <authorList>
            <person name="Haridas S."/>
            <person name="Albert R."/>
            <person name="Binder M."/>
            <person name="Bloem J."/>
            <person name="Labutti K."/>
            <person name="Salamov A."/>
            <person name="Andreopoulos B."/>
            <person name="Baker S."/>
            <person name="Barry K."/>
            <person name="Bills G."/>
            <person name="Bluhm B."/>
            <person name="Cannon C."/>
            <person name="Castanera R."/>
            <person name="Culley D."/>
            <person name="Daum C."/>
            <person name="Ezra D."/>
            <person name="Gonzalez J."/>
            <person name="Henrissat B."/>
            <person name="Kuo A."/>
            <person name="Liang C."/>
            <person name="Lipzen A."/>
            <person name="Lutzoni F."/>
            <person name="Magnuson J."/>
            <person name="Mondo S."/>
            <person name="Nolan M."/>
            <person name="Ohm R."/>
            <person name="Pangilinan J."/>
            <person name="Park H.-J."/>
            <person name="Ramirez L."/>
            <person name="Alfaro M."/>
            <person name="Sun H."/>
            <person name="Tritt A."/>
            <person name="Yoshinaga Y."/>
            <person name="Zwiers L.-H."/>
            <person name="Turgeon B."/>
            <person name="Goodwin S."/>
            <person name="Spatafora J."/>
            <person name="Crous P."/>
            <person name="Grigoriev I."/>
        </authorList>
    </citation>
    <scope>NUCLEOTIDE SEQUENCE</scope>
    <source>
        <strain evidence="12">CBS 207.26</strain>
    </source>
</reference>
<evidence type="ECO:0000256" key="4">
    <source>
        <dbReference type="ARBA" id="ARBA00022853"/>
    </source>
</evidence>
<comment type="function">
    <text evidence="9">Component of the NuA4 histone acetyltransferase complex which is involved in transcriptional activation of selected genes principally by acetylation of nucleosomal histone H4 and H2A. The NuA4 complex is also involved in DNA repair.</text>
</comment>
<comment type="similarity">
    <text evidence="2 9">Belongs to the EAF6 family.</text>
</comment>
<name>A0A6A6EB78_9PEZI</name>
<dbReference type="GO" id="GO:0006325">
    <property type="term" value="P:chromatin organization"/>
    <property type="evidence" value="ECO:0007669"/>
    <property type="project" value="UniProtKB-KW"/>
</dbReference>
<comment type="subcellular location">
    <subcellularLocation>
        <location evidence="1 9">Nucleus</location>
    </subcellularLocation>
</comment>
<feature type="compositionally biased region" description="Polar residues" evidence="11">
    <location>
        <begin position="120"/>
        <end position="131"/>
    </location>
</feature>
<dbReference type="Pfam" id="PF09340">
    <property type="entry name" value="NuA4"/>
    <property type="match status" value="1"/>
</dbReference>
<proteinExistence type="inferred from homology"/>
<feature type="region of interest" description="Disordered" evidence="11">
    <location>
        <begin position="88"/>
        <end position="165"/>
    </location>
</feature>